<keyword evidence="3 7" id="KW-0812">Transmembrane</keyword>
<dbReference type="GO" id="GO:0022857">
    <property type="term" value="F:transmembrane transporter activity"/>
    <property type="evidence" value="ECO:0007669"/>
    <property type="project" value="InterPro"/>
</dbReference>
<evidence type="ECO:0000313" key="9">
    <source>
        <dbReference type="Proteomes" id="UP000186955"/>
    </source>
</evidence>
<accession>A0A1Q5U829</accession>
<evidence type="ECO:0000256" key="1">
    <source>
        <dbReference type="ARBA" id="ARBA00004141"/>
    </source>
</evidence>
<feature type="transmembrane region" description="Helical" evidence="7">
    <location>
        <begin position="242"/>
        <end position="263"/>
    </location>
</feature>
<keyword evidence="2" id="KW-0813">Transport</keyword>
<feature type="transmembrane region" description="Helical" evidence="7">
    <location>
        <begin position="147"/>
        <end position="167"/>
    </location>
</feature>
<dbReference type="EMBL" id="MNBE01000567">
    <property type="protein sequence ID" value="OKP08611.1"/>
    <property type="molecule type" value="Genomic_DNA"/>
</dbReference>
<evidence type="ECO:0000256" key="3">
    <source>
        <dbReference type="ARBA" id="ARBA00022692"/>
    </source>
</evidence>
<feature type="transmembrane region" description="Helical" evidence="7">
    <location>
        <begin position="89"/>
        <end position="107"/>
    </location>
</feature>
<feature type="transmembrane region" description="Helical" evidence="7">
    <location>
        <begin position="341"/>
        <end position="361"/>
    </location>
</feature>
<name>A0A1Q5U829_9EURO</name>
<dbReference type="SUPFAM" id="SSF103473">
    <property type="entry name" value="MFS general substrate transporter"/>
    <property type="match status" value="1"/>
</dbReference>
<feature type="transmembrane region" description="Helical" evidence="7">
    <location>
        <begin position="113"/>
        <end position="135"/>
    </location>
</feature>
<dbReference type="InterPro" id="IPR011701">
    <property type="entry name" value="MFS"/>
</dbReference>
<keyword evidence="4 7" id="KW-1133">Transmembrane helix</keyword>
<dbReference type="InterPro" id="IPR036259">
    <property type="entry name" value="MFS_trans_sf"/>
</dbReference>
<feature type="transmembrane region" description="Helical" evidence="7">
    <location>
        <begin position="179"/>
        <end position="199"/>
    </location>
</feature>
<feature type="region of interest" description="Disordered" evidence="6">
    <location>
        <begin position="1"/>
        <end position="44"/>
    </location>
</feature>
<protein>
    <recommendedName>
        <fullName evidence="10">HC-toxin efflux carrier TOXA</fullName>
    </recommendedName>
</protein>
<dbReference type="PANTHER" id="PTHR23501:SF177">
    <property type="entry name" value="MAJOR FACILITATOR SUPERFAMILY (MFS) PROFILE DOMAIN-CONTAINING PROTEIN-RELATED"/>
    <property type="match status" value="1"/>
</dbReference>
<comment type="caution">
    <text evidence="8">The sequence shown here is derived from an EMBL/GenBank/DDBJ whole genome shotgun (WGS) entry which is preliminary data.</text>
</comment>
<evidence type="ECO:0008006" key="10">
    <source>
        <dbReference type="Google" id="ProtNLM"/>
    </source>
</evidence>
<dbReference type="GO" id="GO:0005886">
    <property type="term" value="C:plasma membrane"/>
    <property type="evidence" value="ECO:0007669"/>
    <property type="project" value="TreeGrafter"/>
</dbReference>
<evidence type="ECO:0000313" key="8">
    <source>
        <dbReference type="EMBL" id="OKP08611.1"/>
    </source>
</evidence>
<dbReference type="PANTHER" id="PTHR23501">
    <property type="entry name" value="MAJOR FACILITATOR SUPERFAMILY"/>
    <property type="match status" value="1"/>
</dbReference>
<keyword evidence="5 7" id="KW-0472">Membrane</keyword>
<evidence type="ECO:0000256" key="7">
    <source>
        <dbReference type="SAM" id="Phobius"/>
    </source>
</evidence>
<feature type="transmembrane region" description="Helical" evidence="7">
    <location>
        <begin position="211"/>
        <end position="230"/>
    </location>
</feature>
<dbReference type="AlphaFoldDB" id="A0A1Q5U829"/>
<sequence length="371" mass="39485">MSQTSSSRPPSEKPDIDKMAASQDEKQIEDGEKGVGSPDEGPQEHPKGFALAMVIVALVLSVFLVALDMTIIATAIPRITDQFHSFDQIGWYGSAFFVTLAAFQSVWGKAYRYFPLKTGFVVAISIFELGSLLCAKPVDATWKEKILQMDFPGTAIILAGMICYLLAMEWAGVTKPWNSGSVIALLVVFGLILPALSTVISGGLISTFGHYGPILVIGSAMATVGTGLLYTLQIDSPSSQWIGYQVLAGFGMGLTFQIPIIVAQSTCEINEVSHVTAITLCGAIFISAAQSIFGNKLVQRLVVNVPNIDPSIIVGGGATGFRSSLPASATPGIVLSYMQSLHIVFALSIALAGMATLMSIIPKFEKIKIRM</sequence>
<dbReference type="Proteomes" id="UP000186955">
    <property type="component" value="Unassembled WGS sequence"/>
</dbReference>
<dbReference type="Gene3D" id="1.20.1250.20">
    <property type="entry name" value="MFS general substrate transporter like domains"/>
    <property type="match status" value="1"/>
</dbReference>
<evidence type="ECO:0000256" key="5">
    <source>
        <dbReference type="ARBA" id="ARBA00023136"/>
    </source>
</evidence>
<feature type="compositionally biased region" description="Basic and acidic residues" evidence="6">
    <location>
        <begin position="10"/>
        <end position="33"/>
    </location>
</feature>
<feature type="transmembrane region" description="Helical" evidence="7">
    <location>
        <begin position="275"/>
        <end position="293"/>
    </location>
</feature>
<evidence type="ECO:0000256" key="2">
    <source>
        <dbReference type="ARBA" id="ARBA00022448"/>
    </source>
</evidence>
<evidence type="ECO:0000256" key="4">
    <source>
        <dbReference type="ARBA" id="ARBA00022989"/>
    </source>
</evidence>
<gene>
    <name evidence="8" type="ORF">PENSUB_5598</name>
</gene>
<proteinExistence type="predicted"/>
<evidence type="ECO:0000256" key="6">
    <source>
        <dbReference type="SAM" id="MobiDB-lite"/>
    </source>
</evidence>
<organism evidence="8 9">
    <name type="scientific">Penicillium subrubescens</name>
    <dbReference type="NCBI Taxonomy" id="1316194"/>
    <lineage>
        <taxon>Eukaryota</taxon>
        <taxon>Fungi</taxon>
        <taxon>Dikarya</taxon>
        <taxon>Ascomycota</taxon>
        <taxon>Pezizomycotina</taxon>
        <taxon>Eurotiomycetes</taxon>
        <taxon>Eurotiomycetidae</taxon>
        <taxon>Eurotiales</taxon>
        <taxon>Aspergillaceae</taxon>
        <taxon>Penicillium</taxon>
    </lineage>
</organism>
<comment type="subcellular location">
    <subcellularLocation>
        <location evidence="1">Membrane</location>
        <topology evidence="1">Multi-pass membrane protein</topology>
    </subcellularLocation>
</comment>
<reference evidence="8 9" key="1">
    <citation type="submission" date="2016-10" db="EMBL/GenBank/DDBJ databases">
        <title>Genome sequence of the ascomycete fungus Penicillium subrubescens.</title>
        <authorList>
            <person name="De Vries R.P."/>
            <person name="Peng M."/>
            <person name="Dilokpimol A."/>
            <person name="Hilden K."/>
            <person name="Makela M.R."/>
            <person name="Grigoriev I."/>
            <person name="Riley R."/>
            <person name="Granchi Z."/>
        </authorList>
    </citation>
    <scope>NUCLEOTIDE SEQUENCE [LARGE SCALE GENOMIC DNA]</scope>
    <source>
        <strain evidence="8 9">CBS 132785</strain>
    </source>
</reference>
<dbReference type="Pfam" id="PF07690">
    <property type="entry name" value="MFS_1"/>
    <property type="match status" value="1"/>
</dbReference>
<keyword evidence="9" id="KW-1185">Reference proteome</keyword>
<feature type="transmembrane region" description="Helical" evidence="7">
    <location>
        <begin position="49"/>
        <end position="77"/>
    </location>
</feature>